<evidence type="ECO:0000313" key="2">
    <source>
        <dbReference type="Proteomes" id="UP001153678"/>
    </source>
</evidence>
<dbReference type="Proteomes" id="UP001153678">
    <property type="component" value="Unassembled WGS sequence"/>
</dbReference>
<accession>A0A9W4SMA4</accession>
<comment type="caution">
    <text evidence="1">The sequence shown here is derived from an EMBL/GenBank/DDBJ whole genome shotgun (WGS) entry which is preliminary data.</text>
</comment>
<reference evidence="1" key="1">
    <citation type="submission" date="2022-08" db="EMBL/GenBank/DDBJ databases">
        <authorList>
            <person name="Kallberg Y."/>
            <person name="Tangrot J."/>
            <person name="Rosling A."/>
        </authorList>
    </citation>
    <scope>NUCLEOTIDE SEQUENCE</scope>
    <source>
        <strain evidence="1">Wild A</strain>
    </source>
</reference>
<dbReference type="AlphaFoldDB" id="A0A9W4SMA4"/>
<dbReference type="SUPFAM" id="SSF56112">
    <property type="entry name" value="Protein kinase-like (PK-like)"/>
    <property type="match status" value="1"/>
</dbReference>
<name>A0A9W4SMA4_9GLOM</name>
<dbReference type="Gene3D" id="1.10.510.10">
    <property type="entry name" value="Transferase(Phosphotransferase) domain 1"/>
    <property type="match status" value="1"/>
</dbReference>
<sequence>MDGRSTRNLDIDAELNNSQNISEEYYNQECKNTNENLRLLPYIAPEISKGLTPTIASDIYSLGRIMLVLPAGFRPRVIWIHEHNTATKICLRFSSRNY</sequence>
<dbReference type="EMBL" id="CAMKVN010001215">
    <property type="protein sequence ID" value="CAI2174481.1"/>
    <property type="molecule type" value="Genomic_DNA"/>
</dbReference>
<dbReference type="InterPro" id="IPR011009">
    <property type="entry name" value="Kinase-like_dom_sf"/>
</dbReference>
<keyword evidence="2" id="KW-1185">Reference proteome</keyword>
<evidence type="ECO:0000313" key="1">
    <source>
        <dbReference type="EMBL" id="CAI2174481.1"/>
    </source>
</evidence>
<proteinExistence type="predicted"/>
<protein>
    <submittedName>
        <fullName evidence="1">6908_t:CDS:1</fullName>
    </submittedName>
</protein>
<gene>
    <name evidence="1" type="ORF">FWILDA_LOCUS6615</name>
</gene>
<organism evidence="1 2">
    <name type="scientific">Funneliformis geosporum</name>
    <dbReference type="NCBI Taxonomy" id="1117311"/>
    <lineage>
        <taxon>Eukaryota</taxon>
        <taxon>Fungi</taxon>
        <taxon>Fungi incertae sedis</taxon>
        <taxon>Mucoromycota</taxon>
        <taxon>Glomeromycotina</taxon>
        <taxon>Glomeromycetes</taxon>
        <taxon>Glomerales</taxon>
        <taxon>Glomeraceae</taxon>
        <taxon>Funneliformis</taxon>
    </lineage>
</organism>
<dbReference type="OrthoDB" id="5966500at2759"/>